<evidence type="ECO:0000313" key="8">
    <source>
        <dbReference type="EMBL" id="JAQ13568.1"/>
    </source>
</evidence>
<reference evidence="8" key="1">
    <citation type="journal article" date="2016" name="Gigascience">
        <title>De novo construction of an expanded transcriptome assembly for the western tarnished plant bug, Lygus hesperus.</title>
        <authorList>
            <person name="Tassone E.E."/>
            <person name="Geib S.M."/>
            <person name="Hall B."/>
            <person name="Fabrick J.A."/>
            <person name="Brent C.S."/>
            <person name="Hull J.J."/>
        </authorList>
    </citation>
    <scope>NUCLEOTIDE SEQUENCE</scope>
</reference>
<accession>A0A146M172</accession>
<evidence type="ECO:0000256" key="4">
    <source>
        <dbReference type="ARBA" id="ARBA00068483"/>
    </source>
</evidence>
<proteinExistence type="inferred from homology"/>
<dbReference type="PANTHER" id="PTHR10644">
    <property type="entry name" value="DNA REPAIR/RNA PROCESSING CPSF FAMILY"/>
    <property type="match status" value="1"/>
</dbReference>
<feature type="domain" description="RSE1/DDB1/CPSF1 second beta-propeller" evidence="7">
    <location>
        <begin position="529"/>
        <end position="980"/>
    </location>
</feature>
<dbReference type="InterPro" id="IPR050358">
    <property type="entry name" value="RSE1/DDB1/CFT1"/>
</dbReference>
<protein>
    <recommendedName>
        <fullName evidence="4">Cleavage and polyadenylation specificity factor subunit 1</fullName>
    </recommendedName>
</protein>
<dbReference type="InterPro" id="IPR058543">
    <property type="entry name" value="Beta-prop_RSE1/DDB1/CPSF1_2nd"/>
</dbReference>
<dbReference type="GO" id="GO:0005654">
    <property type="term" value="C:nucleoplasm"/>
    <property type="evidence" value="ECO:0007669"/>
    <property type="project" value="UniProtKB-SubCell"/>
</dbReference>
<dbReference type="Pfam" id="PF03178">
    <property type="entry name" value="CPSF_A"/>
    <property type="match status" value="1"/>
</dbReference>
<gene>
    <name evidence="8" type="primary">Cpsf1</name>
    <name evidence="8" type="ORF">g.76762</name>
</gene>
<name>A0A146M172_LYGHE</name>
<dbReference type="FunFam" id="2.130.10.10:FF:000118">
    <property type="entry name" value="Cleavage and polyadenylation specificity factor subunit 1"/>
    <property type="match status" value="1"/>
</dbReference>
<dbReference type="Pfam" id="PF23726">
    <property type="entry name" value="Beta-prop_RSE1_2nd"/>
    <property type="match status" value="1"/>
</dbReference>
<evidence type="ECO:0000259" key="6">
    <source>
        <dbReference type="Pfam" id="PF10433"/>
    </source>
</evidence>
<feature type="domain" description="RSE1/DDB1/CPSF1 first beta-propeller" evidence="6">
    <location>
        <begin position="14"/>
        <end position="412"/>
    </location>
</feature>
<dbReference type="GO" id="GO:0031123">
    <property type="term" value="P:RNA 3'-end processing"/>
    <property type="evidence" value="ECO:0007669"/>
    <property type="project" value="UniProtKB-ARBA"/>
</dbReference>
<dbReference type="Gene3D" id="2.130.10.10">
    <property type="entry name" value="YVTN repeat-like/Quinoprotein amine dehydrogenase"/>
    <property type="match status" value="2"/>
</dbReference>
<evidence type="ECO:0000259" key="5">
    <source>
        <dbReference type="Pfam" id="PF03178"/>
    </source>
</evidence>
<dbReference type="InterPro" id="IPR018846">
    <property type="entry name" value="Beta-prop_RSE1/DDB1/CPSF1_1st"/>
</dbReference>
<dbReference type="FunFam" id="1.10.150.910:FF:000005">
    <property type="entry name" value="Cleavage and polyadenylation specific factor 1"/>
    <property type="match status" value="1"/>
</dbReference>
<dbReference type="Pfam" id="PF10433">
    <property type="entry name" value="Beta-prop_RSE1_1st"/>
    <property type="match status" value="1"/>
</dbReference>
<comment type="similarity">
    <text evidence="3">Belongs to the CPSF1 family.</text>
</comment>
<evidence type="ECO:0000256" key="3">
    <source>
        <dbReference type="ARBA" id="ARBA00038446"/>
    </source>
</evidence>
<evidence type="ECO:0000256" key="2">
    <source>
        <dbReference type="ARBA" id="ARBA00023242"/>
    </source>
</evidence>
<evidence type="ECO:0000256" key="1">
    <source>
        <dbReference type="ARBA" id="ARBA00004642"/>
    </source>
</evidence>
<feature type="domain" description="RSE1/DDB1/CPSF1 C-terminal" evidence="5">
    <location>
        <begin position="1053"/>
        <end position="1389"/>
    </location>
</feature>
<dbReference type="FunFam" id="2.130.10.10:FF:002223">
    <property type="entry name" value="Cleavage and polyadenylation specific factor 1"/>
    <property type="match status" value="1"/>
</dbReference>
<dbReference type="InterPro" id="IPR015943">
    <property type="entry name" value="WD40/YVTN_repeat-like_dom_sf"/>
</dbReference>
<comment type="subcellular location">
    <subcellularLocation>
        <location evidence="1">Nucleus</location>
        <location evidence="1">Nucleoplasm</location>
    </subcellularLocation>
</comment>
<organism evidence="8">
    <name type="scientific">Lygus hesperus</name>
    <name type="common">Western plant bug</name>
    <dbReference type="NCBI Taxonomy" id="30085"/>
    <lineage>
        <taxon>Eukaryota</taxon>
        <taxon>Metazoa</taxon>
        <taxon>Ecdysozoa</taxon>
        <taxon>Arthropoda</taxon>
        <taxon>Hexapoda</taxon>
        <taxon>Insecta</taxon>
        <taxon>Pterygota</taxon>
        <taxon>Neoptera</taxon>
        <taxon>Paraneoptera</taxon>
        <taxon>Hemiptera</taxon>
        <taxon>Heteroptera</taxon>
        <taxon>Panheteroptera</taxon>
        <taxon>Cimicomorpha</taxon>
        <taxon>Miridae</taxon>
        <taxon>Mirini</taxon>
        <taxon>Lygus</taxon>
    </lineage>
</organism>
<dbReference type="EMBL" id="GDHC01005061">
    <property type="protein sequence ID" value="JAQ13568.1"/>
    <property type="molecule type" value="Transcribed_RNA"/>
</dbReference>
<dbReference type="InterPro" id="IPR004871">
    <property type="entry name" value="RSE1/DDB1/CPSF1_C"/>
</dbReference>
<dbReference type="FunFam" id="2.130.10.10:FF:000100">
    <property type="entry name" value="Cleavage and polyadenylation specificity factor subunit 1"/>
    <property type="match status" value="1"/>
</dbReference>
<dbReference type="Gene3D" id="1.10.150.910">
    <property type="match status" value="1"/>
</dbReference>
<dbReference type="GO" id="GO:0003676">
    <property type="term" value="F:nucleic acid binding"/>
    <property type="evidence" value="ECO:0007669"/>
    <property type="project" value="InterPro"/>
</dbReference>
<keyword evidence="2" id="KW-0539">Nucleus</keyword>
<evidence type="ECO:0000259" key="7">
    <source>
        <dbReference type="Pfam" id="PF23726"/>
    </source>
</evidence>
<sequence>MYSICKLTHPATGIEHSLTCYFFNRSEKSLVVAGANVIRVFRFMPDIDANKRHAYSDRSPPKMRLECVASYNLFGNIMSMQCVSFIGSTRDSLLLSFRDAKLSIVEYDLDTNSLHTVSLHYFEDEEIQGGWTQHHSVPIVRVDPEGRCAVMLVYGRKLVVLPFRRENPIDDPTAPTLLSDPATAMGTNRPPVLTSYMIVLKNIEEKMENIKDVQFLHGYNEPTLLILYEPMQTFSGRIAVRRDTCCMVAISLNMDQKVHPVIWSVNNLPMDCTALVPVAKPLAGTLVISHNALIYLNQSVPPYGVSLNSITEVSTGFPLKVQEGVKMSLEGVQVCFLAPDRLVMSLKGGELYVLTLMADSMRSIRNFHFQKAAASVLTTSMALCEEKFLFLGSRLGNSLLLKLTEKENADLKVQPMVTIDLCQPHSKKRKMEVITLGDCMASDVTEIRDEDELEVYGSEITTSVQLSSYSFEVCDSLLNIGPCGNVSMGEPAFLSEEFNNNPNPDIELVTSSGYGKNGALCVLQRSIRPQVATTFELHGCTNMWTVFGSKHDVFGDTKEITHSFMILSQKEATMILQTGKEINELDHSGFNTREPTIFAGNIGNNKYIVQVSTMGVRLLHGSESIQHLPVDLGSPLVTAAAADPFIMCLSGDGQLILFTFKETRAGGKPSIQLTATKPKITMRPPVTNVSLYRDISGMFSTTAEELESETYTLPSKYVIDNVKTETIDDEEELLYGEPSMLNVKKEADPAPGGGTTSVVNRKPAWWRKHLAETKVSYWALLTRENGNMEIYSLPDLKLSYLVPNIGLGNHVLTDSLATPPTLAQPTGTDQAQPTAEPPVREILLVGLGQNGNRPLLFIRMDSEVIVYQAYSYPHVSLNLRFSRIGSLLVKDLNFNAEAIQDPEAVRINQLRYFSNISGYCGVFVCGNNPHWVFLTGRGELRMHPMNIDGPVTSFAAFHNVNCPQGFLYFNRKSELRICVLPTHLSYDAAWPVRKVPLRCTVHFVTYHLESKTYCIVTSVAEPTKEYYKFNGEDKELSVENEKDERFPYPLSEKFSISLFSPVSWEIIPNTKMDLDDWEHVTCLKNVSLAYEGTRSGFKGYISLGTNYNYSEDITSRGRIWLFDIIDVVPEPGQPLTKNRIKMVYNKDQKGPITAITHVVGFLVSAVGQKIYIWQLKDNDLVGVAFIDTQVYIHQLLSVKSLILVADVYKSIVLLRFQEEYRTLSLVSRDFRATEVYAIDFLIDNTTLGFLVSDREKNIILYMYQPKSLESFGGQKLIRRADIHLGQHINSFFRINCRTSDIEPEKKHLAGADKRHVTVFATLDGAMGNLLPVPEKTYRRLLMLQNLLVTYIPHIAGLNPKGYRLYHSSTRLLGNPVRSIIDGELVWLFLTLSATERTEIAKKIGTKVNELLEDLVDIEMLTSNF</sequence>